<dbReference type="EMBL" id="CACRYJ010000028">
    <property type="protein sequence ID" value="VZO36898.1"/>
    <property type="molecule type" value="Genomic_DNA"/>
</dbReference>
<evidence type="ECO:0000313" key="2">
    <source>
        <dbReference type="Proteomes" id="UP000419743"/>
    </source>
</evidence>
<reference evidence="1 2" key="1">
    <citation type="submission" date="2019-11" db="EMBL/GenBank/DDBJ databases">
        <authorList>
            <person name="Criscuolo A."/>
        </authorList>
    </citation>
    <scope>NUCLEOTIDE SEQUENCE [LARGE SCALE GENOMIC DNA]</scope>
    <source>
        <strain evidence="1">CIP111667</strain>
    </source>
</reference>
<dbReference type="RefSeq" id="WP_156740837.1">
    <property type="nucleotide sequence ID" value="NZ_CACRYJ010000028.1"/>
</dbReference>
<organism evidence="1 2">
    <name type="scientific">Occultella aeris</name>
    <dbReference type="NCBI Taxonomy" id="2761496"/>
    <lineage>
        <taxon>Bacteria</taxon>
        <taxon>Bacillati</taxon>
        <taxon>Actinomycetota</taxon>
        <taxon>Actinomycetes</taxon>
        <taxon>Micrococcales</taxon>
        <taxon>Ruaniaceae</taxon>
        <taxon>Occultella</taxon>
    </lineage>
</organism>
<dbReference type="Pfam" id="PF19850">
    <property type="entry name" value="DUF6325"/>
    <property type="match status" value="1"/>
</dbReference>
<sequence length="143" mass="15007">MTQFTYGPVELYLVGFEGDRPSPGVVSALTELIDNGSVRLLDFVIVSRSESGEITVAEVEDQIDDYGLGDSGLSATGLVAEEDIAEFAELIPPGASAALVALELSWARTLADRLDASGGVVLRTERIPAPIVNAITDALASEQ</sequence>
<dbReference type="Proteomes" id="UP000419743">
    <property type="component" value="Unassembled WGS sequence"/>
</dbReference>
<evidence type="ECO:0000313" key="1">
    <source>
        <dbReference type="EMBL" id="VZO36898.1"/>
    </source>
</evidence>
<proteinExistence type="predicted"/>
<protein>
    <recommendedName>
        <fullName evidence="3">DUF1269 domain-containing protein</fullName>
    </recommendedName>
</protein>
<keyword evidence="2" id="KW-1185">Reference proteome</keyword>
<accession>A0A7M4DIT5</accession>
<evidence type="ECO:0008006" key="3">
    <source>
        <dbReference type="Google" id="ProtNLM"/>
    </source>
</evidence>
<name>A0A7M4DIT5_9MICO</name>
<dbReference type="AlphaFoldDB" id="A0A7M4DIT5"/>
<gene>
    <name evidence="1" type="ORF">HALOF300_02038</name>
</gene>
<comment type="caution">
    <text evidence="1">The sequence shown here is derived from an EMBL/GenBank/DDBJ whole genome shotgun (WGS) entry which is preliminary data.</text>
</comment>
<dbReference type="InterPro" id="IPR046288">
    <property type="entry name" value="DUF6325"/>
</dbReference>